<feature type="transmembrane region" description="Helical" evidence="1">
    <location>
        <begin position="102"/>
        <end position="123"/>
    </location>
</feature>
<dbReference type="SMART" id="SM00758">
    <property type="entry name" value="PA14"/>
    <property type="match status" value="1"/>
</dbReference>
<proteinExistence type="predicted"/>
<protein>
    <recommendedName>
        <fullName evidence="2">PA14 domain-containing protein</fullName>
    </recommendedName>
</protein>
<evidence type="ECO:0000256" key="1">
    <source>
        <dbReference type="SAM" id="Phobius"/>
    </source>
</evidence>
<reference evidence="3 4" key="1">
    <citation type="submission" date="2017-10" db="EMBL/GenBank/DDBJ databases">
        <title>Novel microbial diversity and functional potential in the marine mammal oral microbiome.</title>
        <authorList>
            <person name="Dudek N.K."/>
            <person name="Sun C.L."/>
            <person name="Burstein D."/>
            <person name="Kantor R.S."/>
            <person name="Aliaga Goltsman D.S."/>
            <person name="Bik E.M."/>
            <person name="Thomas B.C."/>
            <person name="Banfield J.F."/>
            <person name="Relman D.A."/>
        </authorList>
    </citation>
    <scope>NUCLEOTIDE SEQUENCE [LARGE SCALE GENOMIC DNA]</scope>
    <source>
        <strain evidence="3">DOLZORAL124_49_17</strain>
    </source>
</reference>
<keyword evidence="1" id="KW-0472">Membrane</keyword>
<gene>
    <name evidence="3" type="ORF">CSB45_07870</name>
</gene>
<dbReference type="PROSITE" id="PS51820">
    <property type="entry name" value="PA14"/>
    <property type="match status" value="1"/>
</dbReference>
<name>A0A2G6E652_9BACT</name>
<feature type="transmembrane region" description="Helical" evidence="1">
    <location>
        <begin position="315"/>
        <end position="332"/>
    </location>
</feature>
<feature type="transmembrane region" description="Helical" evidence="1">
    <location>
        <begin position="344"/>
        <end position="364"/>
    </location>
</feature>
<sequence length="702" mass="80412">MHAKFSITALAVVLLDSIIVVYTAITLLIALSGSFFLQLGPLVFSISRLQKPLALVAGAFVLRKILSAVFFTEIFSVYAPLKYRIESVFQRLRALERWLTSPLWRGLVLVLSAALLYAALGLIQEQLPFEYGLRGEYYSNPAFEGEPILSSRDTVISVQEMNREFPEIAEQYSIRWTGFLYLPYSGHYTFSLASDDGSWLTLDGKLIVDNGGVHGLREYFGDISLTRGVYPLEIRYVQGEKAAGIRLRWSILDRPMRQMAGDIFFQTAPSMWRLTLRACCRFGMFVLKVAGLVVLMLILLYSIHPVSSSGVPRMLRVLWLLALGFGMEFWLMRRAGLRDVPFCWEVLCWCINLAMILLLSGIRLRRISLKAVLQNALLLLFSLSLLLGLFEIVLRTGIFDEKGTIWIPKKYVTLNNEINAKNWETANKHPYKFTDILWEKEKARGISRIAVLGDSFVWGTAIPSETAWGHKLAARIQKKYHNIEVMNWGYPGWSTVDEFNFLSTKGIKYAPDVLIVGFVRNDPDLGDYRWKLFDLRTMRSGFVRAALWPVKTIFPTVFDFTAAHLNEFLMNYFLKEFGYGWQAWYERIYSPQNLQRYYLLLKKMADFCEEQGIQLIVVLTPATYKEAEGQKFQAMASLLDRLGIEYLNLYPAVVRDLSHYPSRDLWGNPGDPHPGGLMTELFANETFSYLEKRKILPSLKTP</sequence>
<dbReference type="Gene3D" id="3.90.182.10">
    <property type="entry name" value="Toxin - Anthrax Protective Antigen,domain 1"/>
    <property type="match status" value="1"/>
</dbReference>
<keyword evidence="1" id="KW-0812">Transmembrane</keyword>
<organism evidence="3 4">
    <name type="scientific">candidate division KSB3 bacterium</name>
    <dbReference type="NCBI Taxonomy" id="2044937"/>
    <lineage>
        <taxon>Bacteria</taxon>
        <taxon>candidate division KSB3</taxon>
    </lineage>
</organism>
<feature type="domain" description="PA14" evidence="2">
    <location>
        <begin position="128"/>
        <end position="264"/>
    </location>
</feature>
<feature type="transmembrane region" description="Helical" evidence="1">
    <location>
        <begin position="53"/>
        <end position="81"/>
    </location>
</feature>
<feature type="transmembrane region" description="Helical" evidence="1">
    <location>
        <begin position="282"/>
        <end position="303"/>
    </location>
</feature>
<accession>A0A2G6E652</accession>
<evidence type="ECO:0000313" key="4">
    <source>
        <dbReference type="Proteomes" id="UP000229740"/>
    </source>
</evidence>
<feature type="transmembrane region" description="Helical" evidence="1">
    <location>
        <begin position="7"/>
        <end position="33"/>
    </location>
</feature>
<dbReference type="SUPFAM" id="SSF52266">
    <property type="entry name" value="SGNH hydrolase"/>
    <property type="match status" value="1"/>
</dbReference>
<evidence type="ECO:0000313" key="3">
    <source>
        <dbReference type="EMBL" id="PID57427.1"/>
    </source>
</evidence>
<dbReference type="Proteomes" id="UP000229740">
    <property type="component" value="Unassembled WGS sequence"/>
</dbReference>
<comment type="caution">
    <text evidence="3">The sequence shown here is derived from an EMBL/GenBank/DDBJ whole genome shotgun (WGS) entry which is preliminary data.</text>
</comment>
<dbReference type="CDD" id="cd00229">
    <property type="entry name" value="SGNH_hydrolase"/>
    <property type="match status" value="1"/>
</dbReference>
<dbReference type="EMBL" id="PDPS01000027">
    <property type="protein sequence ID" value="PID57427.1"/>
    <property type="molecule type" value="Genomic_DNA"/>
</dbReference>
<evidence type="ECO:0000259" key="2">
    <source>
        <dbReference type="PROSITE" id="PS51820"/>
    </source>
</evidence>
<dbReference type="InterPro" id="IPR036514">
    <property type="entry name" value="SGNH_hydro_sf"/>
</dbReference>
<dbReference type="AlphaFoldDB" id="A0A2G6E652"/>
<dbReference type="InterPro" id="IPR011658">
    <property type="entry name" value="PA14_dom"/>
</dbReference>
<feature type="transmembrane region" description="Helical" evidence="1">
    <location>
        <begin position="376"/>
        <end position="394"/>
    </location>
</feature>
<dbReference type="SUPFAM" id="SSF56988">
    <property type="entry name" value="Anthrax protective antigen"/>
    <property type="match status" value="1"/>
</dbReference>
<dbReference type="Gene3D" id="3.40.50.1110">
    <property type="entry name" value="SGNH hydrolase"/>
    <property type="match status" value="1"/>
</dbReference>
<dbReference type="InterPro" id="IPR037524">
    <property type="entry name" value="PA14/GLEYA"/>
</dbReference>
<dbReference type="Pfam" id="PF07691">
    <property type="entry name" value="PA14"/>
    <property type="match status" value="1"/>
</dbReference>
<keyword evidence="1" id="KW-1133">Transmembrane helix</keyword>